<dbReference type="GO" id="GO:0000967">
    <property type="term" value="P:rRNA 5'-end processing"/>
    <property type="evidence" value="ECO:0007669"/>
    <property type="project" value="UniProtKB-UniRule"/>
</dbReference>
<dbReference type="GO" id="GO:0005829">
    <property type="term" value="C:cytosol"/>
    <property type="evidence" value="ECO:0007669"/>
    <property type="project" value="TreeGrafter"/>
</dbReference>
<evidence type="ECO:0000259" key="6">
    <source>
        <dbReference type="SMART" id="SM00732"/>
    </source>
</evidence>
<keyword evidence="4 5" id="KW-0378">Hydrolase</keyword>
<reference evidence="7 8" key="1">
    <citation type="submission" date="2019-10" db="EMBL/GenBank/DDBJ databases">
        <title>Genome sequence of Phaeocystidibacter marisrubri JCM30614 (type strain).</title>
        <authorList>
            <person name="Bowman J.P."/>
        </authorList>
    </citation>
    <scope>NUCLEOTIDE SEQUENCE [LARGE SCALE GENOMIC DNA]</scope>
    <source>
        <strain evidence="7 8">JCM 30614</strain>
    </source>
</reference>
<dbReference type="HAMAP" id="MF_00651">
    <property type="entry name" value="Nuclease_YqgF"/>
    <property type="match status" value="1"/>
</dbReference>
<comment type="function">
    <text evidence="5">Could be a nuclease involved in processing of the 5'-end of pre-16S rRNA.</text>
</comment>
<evidence type="ECO:0000313" key="8">
    <source>
        <dbReference type="Proteomes" id="UP000484164"/>
    </source>
</evidence>
<dbReference type="NCBIfam" id="TIGR00250">
    <property type="entry name" value="RNAse_H_YqgF"/>
    <property type="match status" value="1"/>
</dbReference>
<dbReference type="PANTHER" id="PTHR33317">
    <property type="entry name" value="POLYNUCLEOTIDYL TRANSFERASE, RIBONUCLEASE H-LIKE SUPERFAMILY PROTEIN"/>
    <property type="match status" value="1"/>
</dbReference>
<dbReference type="CDD" id="cd16964">
    <property type="entry name" value="YqgF"/>
    <property type="match status" value="1"/>
</dbReference>
<dbReference type="OrthoDB" id="9796140at2"/>
<dbReference type="GO" id="GO:0016788">
    <property type="term" value="F:hydrolase activity, acting on ester bonds"/>
    <property type="evidence" value="ECO:0007669"/>
    <property type="project" value="UniProtKB-UniRule"/>
</dbReference>
<comment type="caution">
    <text evidence="7">The sequence shown here is derived from an EMBL/GenBank/DDBJ whole genome shotgun (WGS) entry which is preliminary data.</text>
</comment>
<proteinExistence type="inferred from homology"/>
<dbReference type="Gene3D" id="3.30.420.140">
    <property type="entry name" value="YqgF/RNase H-like domain"/>
    <property type="match status" value="1"/>
</dbReference>
<dbReference type="SUPFAM" id="SSF53098">
    <property type="entry name" value="Ribonuclease H-like"/>
    <property type="match status" value="1"/>
</dbReference>
<keyword evidence="3 5" id="KW-0540">Nuclease</keyword>
<dbReference type="Proteomes" id="UP000484164">
    <property type="component" value="Unassembled WGS sequence"/>
</dbReference>
<dbReference type="InterPro" id="IPR006641">
    <property type="entry name" value="YqgF/RNaseH-like_dom"/>
</dbReference>
<evidence type="ECO:0000256" key="1">
    <source>
        <dbReference type="ARBA" id="ARBA00022490"/>
    </source>
</evidence>
<organism evidence="7 8">
    <name type="scientific">Phaeocystidibacter marisrubri</name>
    <dbReference type="NCBI Taxonomy" id="1577780"/>
    <lineage>
        <taxon>Bacteria</taxon>
        <taxon>Pseudomonadati</taxon>
        <taxon>Bacteroidota</taxon>
        <taxon>Flavobacteriia</taxon>
        <taxon>Flavobacteriales</taxon>
        <taxon>Phaeocystidibacteraceae</taxon>
        <taxon>Phaeocystidibacter</taxon>
    </lineage>
</organism>
<dbReference type="InterPro" id="IPR037027">
    <property type="entry name" value="YqgF/RNaseH-like_dom_sf"/>
</dbReference>
<dbReference type="SMART" id="SM00732">
    <property type="entry name" value="YqgFc"/>
    <property type="match status" value="1"/>
</dbReference>
<evidence type="ECO:0000256" key="5">
    <source>
        <dbReference type="HAMAP-Rule" id="MF_00651"/>
    </source>
</evidence>
<name>A0A6L3ZI40_9FLAO</name>
<comment type="similarity">
    <text evidence="5">Belongs to the YqgF HJR family.</text>
</comment>
<comment type="subcellular location">
    <subcellularLocation>
        <location evidence="5">Cytoplasm</location>
    </subcellularLocation>
</comment>
<feature type="domain" description="YqgF/RNase H-like" evidence="6">
    <location>
        <begin position="2"/>
        <end position="100"/>
    </location>
</feature>
<dbReference type="GO" id="GO:0004518">
    <property type="term" value="F:nuclease activity"/>
    <property type="evidence" value="ECO:0007669"/>
    <property type="project" value="UniProtKB-KW"/>
</dbReference>
<evidence type="ECO:0000256" key="3">
    <source>
        <dbReference type="ARBA" id="ARBA00022722"/>
    </source>
</evidence>
<dbReference type="PANTHER" id="PTHR33317:SF4">
    <property type="entry name" value="POLYNUCLEOTIDYL TRANSFERASE, RIBONUCLEASE H-LIKE SUPERFAMILY PROTEIN"/>
    <property type="match status" value="1"/>
</dbReference>
<gene>
    <name evidence="7" type="primary">ruvX</name>
    <name evidence="7" type="ORF">F8C82_02490</name>
</gene>
<dbReference type="AlphaFoldDB" id="A0A6L3ZI40"/>
<dbReference type="Pfam" id="PF03652">
    <property type="entry name" value="RuvX"/>
    <property type="match status" value="1"/>
</dbReference>
<protein>
    <recommendedName>
        <fullName evidence="5">Putative pre-16S rRNA nuclease</fullName>
        <ecNumber evidence="5">3.1.-.-</ecNumber>
    </recommendedName>
</protein>
<dbReference type="EMBL" id="WBVQ01000001">
    <property type="protein sequence ID" value="KAB2817279.1"/>
    <property type="molecule type" value="Genomic_DNA"/>
</dbReference>
<sequence>MGKLLAFDIGERRTGIAESDPMKIIASPVGYVETSTLLDWLTSHLSNNEVETLVVGKPIRMHGVPSDVETFISELIVKVQSAHPNLSIEREDERFTSRMAQRAMIDGGMKKQKRKEKGMVDQISAVLILQSFMNRGPSF</sequence>
<dbReference type="EC" id="3.1.-.-" evidence="5"/>
<dbReference type="InterPro" id="IPR005227">
    <property type="entry name" value="YqgF"/>
</dbReference>
<dbReference type="RefSeq" id="WP_151691850.1">
    <property type="nucleotide sequence ID" value="NZ_BMGX01000002.1"/>
</dbReference>
<evidence type="ECO:0000313" key="7">
    <source>
        <dbReference type="EMBL" id="KAB2817279.1"/>
    </source>
</evidence>
<keyword evidence="1 5" id="KW-0963">Cytoplasm</keyword>
<keyword evidence="2 5" id="KW-0690">Ribosome biogenesis</keyword>
<evidence type="ECO:0000256" key="2">
    <source>
        <dbReference type="ARBA" id="ARBA00022517"/>
    </source>
</evidence>
<accession>A0A6L3ZI40</accession>
<keyword evidence="8" id="KW-1185">Reference proteome</keyword>
<evidence type="ECO:0000256" key="4">
    <source>
        <dbReference type="ARBA" id="ARBA00022801"/>
    </source>
</evidence>
<dbReference type="InterPro" id="IPR012337">
    <property type="entry name" value="RNaseH-like_sf"/>
</dbReference>